<keyword evidence="1" id="KW-0472">Membrane</keyword>
<dbReference type="EMBL" id="HBUF01231547">
    <property type="protein sequence ID" value="CAG6673608.1"/>
    <property type="molecule type" value="Transcribed_RNA"/>
</dbReference>
<proteinExistence type="predicted"/>
<accession>A0A8D8WWD0</accession>
<keyword evidence="1" id="KW-0812">Transmembrane</keyword>
<evidence type="ECO:0000313" key="2">
    <source>
        <dbReference type="EMBL" id="CAG6673608.1"/>
    </source>
</evidence>
<keyword evidence="1" id="KW-1133">Transmembrane helix</keyword>
<dbReference type="AlphaFoldDB" id="A0A8D8WWD0"/>
<organism evidence="2">
    <name type="scientific">Cacopsylla melanoneura</name>
    <dbReference type="NCBI Taxonomy" id="428564"/>
    <lineage>
        <taxon>Eukaryota</taxon>
        <taxon>Metazoa</taxon>
        <taxon>Ecdysozoa</taxon>
        <taxon>Arthropoda</taxon>
        <taxon>Hexapoda</taxon>
        <taxon>Insecta</taxon>
        <taxon>Pterygota</taxon>
        <taxon>Neoptera</taxon>
        <taxon>Paraneoptera</taxon>
        <taxon>Hemiptera</taxon>
        <taxon>Sternorrhyncha</taxon>
        <taxon>Psylloidea</taxon>
        <taxon>Psyllidae</taxon>
        <taxon>Psyllinae</taxon>
        <taxon>Cacopsylla</taxon>
    </lineage>
</organism>
<sequence>MYLQTKIISFRELIFFSFYHTLVSGGKLFYILLFLELKGCTVYSSGVSLLKGCILYQGFHCVHLCLIGGFTVYSVGTPLSHQGFHFVQCTPMSHQRFHCVGTLHTYVSSGVSLLTQ</sequence>
<feature type="transmembrane region" description="Helical" evidence="1">
    <location>
        <begin position="12"/>
        <end position="34"/>
    </location>
</feature>
<reference evidence="2" key="1">
    <citation type="submission" date="2021-05" db="EMBL/GenBank/DDBJ databases">
        <authorList>
            <person name="Alioto T."/>
            <person name="Alioto T."/>
            <person name="Gomez Garrido J."/>
        </authorList>
    </citation>
    <scope>NUCLEOTIDE SEQUENCE</scope>
</reference>
<protein>
    <submittedName>
        <fullName evidence="2">Uncharacterized protein</fullName>
    </submittedName>
</protein>
<name>A0A8D8WWD0_9HEMI</name>
<evidence type="ECO:0000256" key="1">
    <source>
        <dbReference type="SAM" id="Phobius"/>
    </source>
</evidence>
<feature type="transmembrane region" description="Helical" evidence="1">
    <location>
        <begin position="54"/>
        <end position="75"/>
    </location>
</feature>